<proteinExistence type="predicted"/>
<evidence type="ECO:0000256" key="1">
    <source>
        <dbReference type="SAM" id="Phobius"/>
    </source>
</evidence>
<protein>
    <recommendedName>
        <fullName evidence="4">NERD domain-containing protein</fullName>
    </recommendedName>
</protein>
<gene>
    <name evidence="2" type="ORF">AC812_01105</name>
</gene>
<reference evidence="2 3" key="1">
    <citation type="submission" date="2015-07" db="EMBL/GenBank/DDBJ databases">
        <title>Draft genome of Bellilinea caldifistulae DSM 17877.</title>
        <authorList>
            <person name="Hemp J."/>
            <person name="Ward L.M."/>
            <person name="Pace L.A."/>
            <person name="Fischer W.W."/>
        </authorList>
    </citation>
    <scope>NUCLEOTIDE SEQUENCE [LARGE SCALE GENOMIC DNA]</scope>
    <source>
        <strain evidence="2 3">GOMI-1</strain>
    </source>
</reference>
<accession>A0A0P6XDS3</accession>
<keyword evidence="1" id="KW-0472">Membrane</keyword>
<evidence type="ECO:0008006" key="4">
    <source>
        <dbReference type="Google" id="ProtNLM"/>
    </source>
</evidence>
<name>A0A0P6XDS3_9CHLR</name>
<comment type="caution">
    <text evidence="2">The sequence shown here is derived from an EMBL/GenBank/DDBJ whole genome shotgun (WGS) entry which is preliminary data.</text>
</comment>
<dbReference type="RefSeq" id="WP_061916378.1">
    <property type="nucleotide sequence ID" value="NZ_DF967971.1"/>
</dbReference>
<feature type="transmembrane region" description="Helical" evidence="1">
    <location>
        <begin position="20"/>
        <end position="36"/>
    </location>
</feature>
<keyword evidence="3" id="KW-1185">Reference proteome</keyword>
<dbReference type="EMBL" id="LGHJ01000005">
    <property type="protein sequence ID" value="KPL78367.1"/>
    <property type="molecule type" value="Genomic_DNA"/>
</dbReference>
<keyword evidence="1" id="KW-0812">Transmembrane</keyword>
<evidence type="ECO:0000313" key="2">
    <source>
        <dbReference type="EMBL" id="KPL78367.1"/>
    </source>
</evidence>
<evidence type="ECO:0000313" key="3">
    <source>
        <dbReference type="Proteomes" id="UP000050514"/>
    </source>
</evidence>
<feature type="transmembrane region" description="Helical" evidence="1">
    <location>
        <begin position="42"/>
        <end position="62"/>
    </location>
</feature>
<organism evidence="2 3">
    <name type="scientific">Bellilinea caldifistulae</name>
    <dbReference type="NCBI Taxonomy" id="360411"/>
    <lineage>
        <taxon>Bacteria</taxon>
        <taxon>Bacillati</taxon>
        <taxon>Chloroflexota</taxon>
        <taxon>Anaerolineae</taxon>
        <taxon>Anaerolineales</taxon>
        <taxon>Anaerolineaceae</taxon>
        <taxon>Bellilinea</taxon>
    </lineage>
</organism>
<dbReference type="AlphaFoldDB" id="A0A0P6XDS3"/>
<dbReference type="Proteomes" id="UP000050514">
    <property type="component" value="Unassembled WGS sequence"/>
</dbReference>
<keyword evidence="1" id="KW-1133">Transmembrane helix</keyword>
<dbReference type="OrthoDB" id="156395at2"/>
<sequence>MKIVSNTKLIKRNKKIGQTLTIGALIVLAIGLYYSFTQPEQITITFGALLFGFLMTQIGIYFGNRWGRSPRPDELLTSGLKGLEDKYTLYHYVTDVPHALIGPAGIIALVPISVGGTIIYDENKNRFRQKGGNLYLKIFGQEGLGRPELDAQYTTNDLEKFLKKKFPDLETPEVQAILVFTNPKARLETNGSPIPALSLEKLKDFIRKRGKEKPVALSLIQEIQKGLPEEDLV</sequence>